<dbReference type="Proteomes" id="UP000230605">
    <property type="component" value="Chromosome 3"/>
</dbReference>
<reference evidence="6 8" key="1">
    <citation type="submission" date="2015-10" db="EMBL/GenBank/DDBJ databases">
        <title>The cercosporin biosynthetic gene cluster was horizontally transferred to several fungal lineages and shown to be expanded in Cercospora beticola based on microsynteny with recipient genomes.</title>
        <authorList>
            <person name="De Jonge R."/>
            <person name="Ebert M.K."/>
            <person name="Suttle J.C."/>
            <person name="Jurick Ii W.M."/>
            <person name="Secor G.A."/>
            <person name="Thomma B.P."/>
            <person name="Van De Peer Y."/>
            <person name="Bolton M.D."/>
        </authorList>
    </citation>
    <scope>NUCLEOTIDE SEQUENCE [LARGE SCALE GENOMIC DNA]</scope>
    <source>
        <strain evidence="6 8">09-40</strain>
    </source>
</reference>
<dbReference type="InterPro" id="IPR002347">
    <property type="entry name" value="SDR_fam"/>
</dbReference>
<name>A0A2G5I4R1_CERBT</name>
<keyword evidence="3" id="KW-0521">NADP</keyword>
<gene>
    <name evidence="6" type="ORF">CB0940_03728</name>
    <name evidence="7" type="ORF">RHO25_005539</name>
</gene>
<dbReference type="AlphaFoldDB" id="A0A2G5I4R1"/>
<protein>
    <recommendedName>
        <fullName evidence="2">3-oxoacyl-[acyl-carrier-protein] reductase</fullName>
        <ecNumber evidence="2">1.1.1.100</ecNumber>
    </recommendedName>
</protein>
<dbReference type="Proteomes" id="UP001302367">
    <property type="component" value="Chromosome 3"/>
</dbReference>
<dbReference type="InterPro" id="IPR036291">
    <property type="entry name" value="NAD(P)-bd_dom_sf"/>
</dbReference>
<dbReference type="PANTHER" id="PTHR42879:SF2">
    <property type="entry name" value="3-OXOACYL-[ACYL-CARRIER-PROTEIN] REDUCTASE FABG"/>
    <property type="match status" value="1"/>
</dbReference>
<accession>A0A2G5I4R1</accession>
<organism evidence="6 8">
    <name type="scientific">Cercospora beticola</name>
    <name type="common">Sugarbeet leaf spot fungus</name>
    <dbReference type="NCBI Taxonomy" id="122368"/>
    <lineage>
        <taxon>Eukaryota</taxon>
        <taxon>Fungi</taxon>
        <taxon>Dikarya</taxon>
        <taxon>Ascomycota</taxon>
        <taxon>Pezizomycotina</taxon>
        <taxon>Dothideomycetes</taxon>
        <taxon>Dothideomycetidae</taxon>
        <taxon>Mycosphaerellales</taxon>
        <taxon>Mycosphaerellaceae</taxon>
        <taxon>Cercospora</taxon>
    </lineage>
</organism>
<dbReference type="PANTHER" id="PTHR42879">
    <property type="entry name" value="3-OXOACYL-(ACYL-CARRIER-PROTEIN) REDUCTASE"/>
    <property type="match status" value="1"/>
</dbReference>
<dbReference type="EMBL" id="LKMD01000101">
    <property type="protein sequence ID" value="PIA99473.1"/>
    <property type="molecule type" value="Genomic_DNA"/>
</dbReference>
<evidence type="ECO:0000313" key="9">
    <source>
        <dbReference type="Proteomes" id="UP001302367"/>
    </source>
</evidence>
<dbReference type="GO" id="GO:0004316">
    <property type="term" value="F:3-oxoacyl-[acyl-carrier-protein] reductase (NADPH) activity"/>
    <property type="evidence" value="ECO:0007669"/>
    <property type="project" value="UniProtKB-EC"/>
</dbReference>
<evidence type="ECO:0000313" key="8">
    <source>
        <dbReference type="Proteomes" id="UP000230605"/>
    </source>
</evidence>
<evidence type="ECO:0000256" key="5">
    <source>
        <dbReference type="RuleBase" id="RU000363"/>
    </source>
</evidence>
<evidence type="ECO:0000313" key="7">
    <source>
        <dbReference type="EMBL" id="WPB00919.1"/>
    </source>
</evidence>
<proteinExistence type="inferred from homology"/>
<dbReference type="OrthoDB" id="1669814at2759"/>
<sequence length="265" mass="28154">MSKRICLVIGGTGGIGQAIAEHLAQRKYTVIVAARNVSKGNEIIERIKSAEGKATFIPCDLSNEFSIRELHAEVLLLHGRVDVAINAAGISMPSGKIADAPVATFQAIMDINVTAVFISMQEQLRIMLGQTPRKGHIINIASIWGSAGLPFNANFCASKHALIGLTKTAALEYASDNISVCAVAPGAIPTGMTEKCHRQGAKLGYEWAKVVEDMPRQYPAGKYGSPQDVAKAVAYLIESDWSTGTILTIDGGWSAGSSLQHPLPT</sequence>
<dbReference type="PRINTS" id="PR00080">
    <property type="entry name" value="SDRFAMILY"/>
</dbReference>
<evidence type="ECO:0000256" key="2">
    <source>
        <dbReference type="ARBA" id="ARBA00012948"/>
    </source>
</evidence>
<dbReference type="InterPro" id="IPR050259">
    <property type="entry name" value="SDR"/>
</dbReference>
<comment type="similarity">
    <text evidence="1 5">Belongs to the short-chain dehydrogenases/reductases (SDR) family.</text>
</comment>
<evidence type="ECO:0000256" key="1">
    <source>
        <dbReference type="ARBA" id="ARBA00006484"/>
    </source>
</evidence>
<comment type="catalytic activity">
    <reaction evidence="4">
        <text>a (3R)-hydroxyacyl-[ACP] + NADP(+) = a 3-oxoacyl-[ACP] + NADPH + H(+)</text>
        <dbReference type="Rhea" id="RHEA:17397"/>
        <dbReference type="Rhea" id="RHEA-COMP:9916"/>
        <dbReference type="Rhea" id="RHEA-COMP:9945"/>
        <dbReference type="ChEBI" id="CHEBI:15378"/>
        <dbReference type="ChEBI" id="CHEBI:57783"/>
        <dbReference type="ChEBI" id="CHEBI:58349"/>
        <dbReference type="ChEBI" id="CHEBI:78776"/>
        <dbReference type="ChEBI" id="CHEBI:78827"/>
        <dbReference type="EC" id="1.1.1.100"/>
    </reaction>
</comment>
<dbReference type="PRINTS" id="PR00081">
    <property type="entry name" value="GDHRDH"/>
</dbReference>
<dbReference type="EMBL" id="CP134186">
    <property type="protein sequence ID" value="WPB00919.1"/>
    <property type="molecule type" value="Genomic_DNA"/>
</dbReference>
<dbReference type="Gene3D" id="3.40.50.720">
    <property type="entry name" value="NAD(P)-binding Rossmann-like Domain"/>
    <property type="match status" value="1"/>
</dbReference>
<dbReference type="EC" id="1.1.1.100" evidence="2"/>
<dbReference type="Pfam" id="PF00106">
    <property type="entry name" value="adh_short"/>
    <property type="match status" value="1"/>
</dbReference>
<evidence type="ECO:0000256" key="3">
    <source>
        <dbReference type="ARBA" id="ARBA00022857"/>
    </source>
</evidence>
<evidence type="ECO:0000256" key="4">
    <source>
        <dbReference type="ARBA" id="ARBA00048508"/>
    </source>
</evidence>
<evidence type="ECO:0000313" key="6">
    <source>
        <dbReference type="EMBL" id="PIA99473.1"/>
    </source>
</evidence>
<dbReference type="CDD" id="cd05233">
    <property type="entry name" value="SDR_c"/>
    <property type="match status" value="1"/>
</dbReference>
<dbReference type="FunFam" id="3.40.50.720:FF:000084">
    <property type="entry name" value="Short-chain dehydrogenase reductase"/>
    <property type="match status" value="1"/>
</dbReference>
<keyword evidence="9" id="KW-1185">Reference proteome</keyword>
<dbReference type="SUPFAM" id="SSF51735">
    <property type="entry name" value="NAD(P)-binding Rossmann-fold domains"/>
    <property type="match status" value="1"/>
</dbReference>
<reference evidence="7 9" key="2">
    <citation type="submission" date="2023-09" db="EMBL/GenBank/DDBJ databases">
        <title>Complete-Gapless Cercospora beticola genome.</title>
        <authorList>
            <person name="Wyatt N.A."/>
            <person name="Spanner R.E."/>
            <person name="Bolton M.D."/>
        </authorList>
    </citation>
    <scope>NUCLEOTIDE SEQUENCE [LARGE SCALE GENOMIC DNA]</scope>
    <source>
        <strain evidence="7">Cb09-40</strain>
    </source>
</reference>